<reference evidence="1" key="2">
    <citation type="submission" date="2020-11" db="EMBL/GenBank/DDBJ databases">
        <authorList>
            <person name="McCartney M.A."/>
            <person name="Auch B."/>
            <person name="Kono T."/>
            <person name="Mallez S."/>
            <person name="Becker A."/>
            <person name="Gohl D.M."/>
            <person name="Silverstein K.A.T."/>
            <person name="Koren S."/>
            <person name="Bechman K.B."/>
            <person name="Herman A."/>
            <person name="Abrahante J.E."/>
            <person name="Garbe J."/>
        </authorList>
    </citation>
    <scope>NUCLEOTIDE SEQUENCE</scope>
    <source>
        <strain evidence="1">Duluth1</strain>
        <tissue evidence="1">Whole animal</tissue>
    </source>
</reference>
<name>A0A9D4JL16_DREPO</name>
<reference evidence="1" key="1">
    <citation type="journal article" date="2019" name="bioRxiv">
        <title>The Genome of the Zebra Mussel, Dreissena polymorpha: A Resource for Invasive Species Research.</title>
        <authorList>
            <person name="McCartney M.A."/>
            <person name="Auch B."/>
            <person name="Kono T."/>
            <person name="Mallez S."/>
            <person name="Zhang Y."/>
            <person name="Obille A."/>
            <person name="Becker A."/>
            <person name="Abrahante J.E."/>
            <person name="Garbe J."/>
            <person name="Badalamenti J.P."/>
            <person name="Herman A."/>
            <person name="Mangelson H."/>
            <person name="Liachko I."/>
            <person name="Sullivan S."/>
            <person name="Sone E.D."/>
            <person name="Koren S."/>
            <person name="Silverstein K.A.T."/>
            <person name="Beckman K.B."/>
            <person name="Gohl D.M."/>
        </authorList>
    </citation>
    <scope>NUCLEOTIDE SEQUENCE</scope>
    <source>
        <strain evidence="1">Duluth1</strain>
        <tissue evidence="1">Whole animal</tissue>
    </source>
</reference>
<sequence>MLKAMAKDAGFLKHKRITNHSVRNFLVKKLRNANIPPTETMAITGQKMSSP</sequence>
<evidence type="ECO:0000313" key="2">
    <source>
        <dbReference type="Proteomes" id="UP000828390"/>
    </source>
</evidence>
<gene>
    <name evidence="1" type="ORF">DPMN_144530</name>
</gene>
<dbReference type="AlphaFoldDB" id="A0A9D4JL16"/>
<organism evidence="1 2">
    <name type="scientific">Dreissena polymorpha</name>
    <name type="common">Zebra mussel</name>
    <name type="synonym">Mytilus polymorpha</name>
    <dbReference type="NCBI Taxonomy" id="45954"/>
    <lineage>
        <taxon>Eukaryota</taxon>
        <taxon>Metazoa</taxon>
        <taxon>Spiralia</taxon>
        <taxon>Lophotrochozoa</taxon>
        <taxon>Mollusca</taxon>
        <taxon>Bivalvia</taxon>
        <taxon>Autobranchia</taxon>
        <taxon>Heteroconchia</taxon>
        <taxon>Euheterodonta</taxon>
        <taxon>Imparidentia</taxon>
        <taxon>Neoheterodontei</taxon>
        <taxon>Myida</taxon>
        <taxon>Dreissenoidea</taxon>
        <taxon>Dreissenidae</taxon>
        <taxon>Dreissena</taxon>
    </lineage>
</organism>
<proteinExistence type="predicted"/>
<keyword evidence="2" id="KW-1185">Reference proteome</keyword>
<protein>
    <submittedName>
        <fullName evidence="1">Uncharacterized protein</fullName>
    </submittedName>
</protein>
<evidence type="ECO:0000313" key="1">
    <source>
        <dbReference type="EMBL" id="KAH3815990.1"/>
    </source>
</evidence>
<accession>A0A9D4JL16</accession>
<comment type="caution">
    <text evidence="1">The sequence shown here is derived from an EMBL/GenBank/DDBJ whole genome shotgun (WGS) entry which is preliminary data.</text>
</comment>
<dbReference type="EMBL" id="JAIWYP010000006">
    <property type="protein sequence ID" value="KAH3815990.1"/>
    <property type="molecule type" value="Genomic_DNA"/>
</dbReference>
<dbReference type="Proteomes" id="UP000828390">
    <property type="component" value="Unassembled WGS sequence"/>
</dbReference>